<evidence type="ECO:0000256" key="8">
    <source>
        <dbReference type="ARBA" id="ARBA00022694"/>
    </source>
</evidence>
<sequence>MASVEAIFIGCNRELQISSYNSTFKLLAYGSNNSISIWKNPIDEVNSTIGVTKTLRSHTAHVVSVQWLPNSNYLISTSEDKTIKVWEYNSDLDSFKLVQTMSDAHSKSVTCLGLFDSKVFLTGGADGLINIWLYSPTETEVFKLIGTVPYTNGFYQLAISLVEISNGKYVVFVGGTKPSLYVYSFDLNEFNDNGLISAKQCTILTGHEDWIKAISVRRISEGEFLIASGSQDRYIRLWKLSLNEFIDNSDQDTSKLRLLSNKQYKFEFNSDLKCSINFDAIIMGHDDWISDLIWHPTDLKLLSASADTSIMIWEPDTTSGIWISKVRLGEMSIKGASTATGSSGGFWSALWIFDDYQEMILTNGKTGSFRCWKQSSSITNNDDEQEQEQDYVQQPCLTGPVKEVTDLSWSDDGGYLLSTSMDQTTRLYSCWCKNSIDGTERELKTWHEFARPQIHGYDMICIKPISNTRFISGGDEKIMRVFDEPKSIANLLERFSGIEFDKNNTSLSMPETASLPVLGLSNKAELQTVEQGQDPLQQQQQQQQDYETSIKPNDENEEDGEGLNLSQQALENLETPPLEDHLQRHTLWPEIEKLYGHGYEITTVDVSPDKLLIASACRSNVASHAIIRIFRTDNWQQSKTTLAGHDLTITRLRFSPNNKYLVGVSRDRKFSLWRRKIEVDDELELVKLQEKAHSRIIWDICWIPSSDMFITGSRDKQIKIWKIDENNTDEPVKLLGSAKLETPITSLDTFPYKINEKYIVAIGLETGDVLLYAVSNKGESEFIHKTANDLLPGDRVSRLNFNSKFENGKLLLAIGSVDSSVRILSFDVDQLKI</sequence>
<dbReference type="SMART" id="SM00320">
    <property type="entry name" value="WD40"/>
    <property type="match status" value="11"/>
</dbReference>
<feature type="repeat" description="WD" evidence="11">
    <location>
        <begin position="690"/>
        <end position="731"/>
    </location>
</feature>
<feature type="repeat" description="WD" evidence="11">
    <location>
        <begin position="397"/>
        <end position="429"/>
    </location>
</feature>
<dbReference type="InterPro" id="IPR036322">
    <property type="entry name" value="WD40_repeat_dom_sf"/>
</dbReference>
<keyword evidence="9" id="KW-0677">Repeat</keyword>
<feature type="repeat" description="WD" evidence="11">
    <location>
        <begin position="642"/>
        <end position="673"/>
    </location>
</feature>
<keyword evidence="10" id="KW-0539">Nucleus</keyword>
<evidence type="ECO:0000313" key="14">
    <source>
        <dbReference type="Proteomes" id="UP000094801"/>
    </source>
</evidence>
<evidence type="ECO:0000256" key="1">
    <source>
        <dbReference type="ARBA" id="ARBA00004123"/>
    </source>
</evidence>
<evidence type="ECO:0000256" key="5">
    <source>
        <dbReference type="ARBA" id="ARBA00020267"/>
    </source>
</evidence>
<name>A0A1E4T4Z7_9ASCO</name>
<evidence type="ECO:0000256" key="7">
    <source>
        <dbReference type="ARBA" id="ARBA00022574"/>
    </source>
</evidence>
<dbReference type="STRING" id="983967.A0A1E4T4Z7"/>
<dbReference type="GO" id="GO:0033588">
    <property type="term" value="C:elongator holoenzyme complex"/>
    <property type="evidence" value="ECO:0007669"/>
    <property type="project" value="InterPro"/>
</dbReference>
<proteinExistence type="inferred from homology"/>
<dbReference type="GO" id="GO:0002098">
    <property type="term" value="P:tRNA wobble uridine modification"/>
    <property type="evidence" value="ECO:0007669"/>
    <property type="project" value="InterPro"/>
</dbReference>
<dbReference type="InterPro" id="IPR015943">
    <property type="entry name" value="WD40/YVTN_repeat-like_dom_sf"/>
</dbReference>
<feature type="repeat" description="WD" evidence="11">
    <location>
        <begin position="102"/>
        <end position="132"/>
    </location>
</feature>
<accession>A0A1E4T4Z7</accession>
<dbReference type="GO" id="GO:0005634">
    <property type="term" value="C:nucleus"/>
    <property type="evidence" value="ECO:0007669"/>
    <property type="project" value="UniProtKB-SubCell"/>
</dbReference>
<evidence type="ECO:0000256" key="6">
    <source>
        <dbReference type="ARBA" id="ARBA00022490"/>
    </source>
</evidence>
<feature type="repeat" description="WD" evidence="11">
    <location>
        <begin position="282"/>
        <end position="314"/>
    </location>
</feature>
<dbReference type="InterPro" id="IPR020472">
    <property type="entry name" value="WD40_PAC1"/>
</dbReference>
<gene>
    <name evidence="13" type="ORF">CANARDRAFT_27208</name>
</gene>
<dbReference type="Pfam" id="PF00400">
    <property type="entry name" value="WD40"/>
    <property type="match status" value="8"/>
</dbReference>
<evidence type="ECO:0000313" key="13">
    <source>
        <dbReference type="EMBL" id="ODV86824.1"/>
    </source>
</evidence>
<dbReference type="PANTHER" id="PTHR44111:SF1">
    <property type="entry name" value="ELONGATOR COMPLEX PROTEIN 2"/>
    <property type="match status" value="1"/>
</dbReference>
<comment type="subcellular location">
    <subcellularLocation>
        <location evidence="2">Cytoplasm</location>
    </subcellularLocation>
    <subcellularLocation>
        <location evidence="1">Nucleus</location>
    </subcellularLocation>
</comment>
<dbReference type="PRINTS" id="PR00320">
    <property type="entry name" value="GPROTEINBRPT"/>
</dbReference>
<dbReference type="PROSITE" id="PS50294">
    <property type="entry name" value="WD_REPEATS_REGION"/>
    <property type="match status" value="4"/>
</dbReference>
<keyword evidence="14" id="KW-1185">Reference proteome</keyword>
<feature type="repeat" description="WD" evidence="11">
    <location>
        <begin position="204"/>
        <end position="248"/>
    </location>
</feature>
<dbReference type="CDD" id="cd00200">
    <property type="entry name" value="WD40"/>
    <property type="match status" value="1"/>
</dbReference>
<dbReference type="UniPathway" id="UPA00988"/>
<keyword evidence="7 11" id="KW-0853">WD repeat</keyword>
<evidence type="ECO:0000256" key="3">
    <source>
        <dbReference type="ARBA" id="ARBA00005043"/>
    </source>
</evidence>
<comment type="similarity">
    <text evidence="4">Belongs to the WD repeat ELP2 family.</text>
</comment>
<dbReference type="SUPFAM" id="SSF50978">
    <property type="entry name" value="WD40 repeat-like"/>
    <property type="match status" value="3"/>
</dbReference>
<evidence type="ECO:0000256" key="2">
    <source>
        <dbReference type="ARBA" id="ARBA00004496"/>
    </source>
</evidence>
<dbReference type="AlphaFoldDB" id="A0A1E4T4Z7"/>
<feature type="repeat" description="WD" evidence="11">
    <location>
        <begin position="55"/>
        <end position="90"/>
    </location>
</feature>
<evidence type="ECO:0000256" key="4">
    <source>
        <dbReference type="ARBA" id="ARBA00005881"/>
    </source>
</evidence>
<dbReference type="OrthoDB" id="27911at2759"/>
<evidence type="ECO:0000256" key="11">
    <source>
        <dbReference type="PROSITE-ProRule" id="PRU00221"/>
    </source>
</evidence>
<dbReference type="InterPro" id="IPR037289">
    <property type="entry name" value="Elp2"/>
</dbReference>
<protein>
    <recommendedName>
        <fullName evidence="5">Elongator complex protein 2</fullName>
    </recommendedName>
</protein>
<dbReference type="GO" id="GO:0005737">
    <property type="term" value="C:cytoplasm"/>
    <property type="evidence" value="ECO:0007669"/>
    <property type="project" value="UniProtKB-SubCell"/>
</dbReference>
<dbReference type="PROSITE" id="PS50082">
    <property type="entry name" value="WD_REPEATS_2"/>
    <property type="match status" value="7"/>
</dbReference>
<keyword evidence="8" id="KW-0819">tRNA processing</keyword>
<dbReference type="InterPro" id="IPR001680">
    <property type="entry name" value="WD40_rpt"/>
</dbReference>
<dbReference type="PANTHER" id="PTHR44111">
    <property type="entry name" value="ELONGATOR COMPLEX PROTEIN 2"/>
    <property type="match status" value="1"/>
</dbReference>
<evidence type="ECO:0000256" key="9">
    <source>
        <dbReference type="ARBA" id="ARBA00022737"/>
    </source>
</evidence>
<feature type="region of interest" description="Disordered" evidence="12">
    <location>
        <begin position="529"/>
        <end position="562"/>
    </location>
</feature>
<evidence type="ECO:0000256" key="12">
    <source>
        <dbReference type="SAM" id="MobiDB-lite"/>
    </source>
</evidence>
<dbReference type="Gene3D" id="2.130.10.10">
    <property type="entry name" value="YVTN repeat-like/Quinoprotein amine dehydrogenase"/>
    <property type="match status" value="4"/>
</dbReference>
<dbReference type="Proteomes" id="UP000094801">
    <property type="component" value="Unassembled WGS sequence"/>
</dbReference>
<organism evidence="13 14">
    <name type="scientific">[Candida] arabinofermentans NRRL YB-2248</name>
    <dbReference type="NCBI Taxonomy" id="983967"/>
    <lineage>
        <taxon>Eukaryota</taxon>
        <taxon>Fungi</taxon>
        <taxon>Dikarya</taxon>
        <taxon>Ascomycota</taxon>
        <taxon>Saccharomycotina</taxon>
        <taxon>Pichiomycetes</taxon>
        <taxon>Pichiales</taxon>
        <taxon>Pichiaceae</taxon>
        <taxon>Ogataea</taxon>
        <taxon>Ogataea/Candida clade</taxon>
    </lineage>
</organism>
<dbReference type="EMBL" id="KV453849">
    <property type="protein sequence ID" value="ODV86824.1"/>
    <property type="molecule type" value="Genomic_DNA"/>
</dbReference>
<reference evidence="14" key="1">
    <citation type="submission" date="2016-04" db="EMBL/GenBank/DDBJ databases">
        <title>Comparative genomics of biotechnologically important yeasts.</title>
        <authorList>
            <consortium name="DOE Joint Genome Institute"/>
            <person name="Riley R."/>
            <person name="Haridas S."/>
            <person name="Wolfe K.H."/>
            <person name="Lopes M.R."/>
            <person name="Hittinger C.T."/>
            <person name="Goker M."/>
            <person name="Salamov A."/>
            <person name="Wisecaver J."/>
            <person name="Long T.M."/>
            <person name="Aerts A.L."/>
            <person name="Barry K."/>
            <person name="Choi C."/>
            <person name="Clum A."/>
            <person name="Coughlan A.Y."/>
            <person name="Deshpande S."/>
            <person name="Douglass A.P."/>
            <person name="Hanson S.J."/>
            <person name="Klenk H.-P."/>
            <person name="Labutti K."/>
            <person name="Lapidus A."/>
            <person name="Lindquist E."/>
            <person name="Lipzen A."/>
            <person name="Meier-Kolthoff J.P."/>
            <person name="Ohm R.A."/>
            <person name="Otillar R.P."/>
            <person name="Pangilinan J."/>
            <person name="Peng Y."/>
            <person name="Rokas A."/>
            <person name="Rosa C.A."/>
            <person name="Scheuner C."/>
            <person name="Sibirny A.A."/>
            <person name="Slot J.C."/>
            <person name="Stielow J.B."/>
            <person name="Sun H."/>
            <person name="Kurtzman C.P."/>
            <person name="Blackwell M."/>
            <person name="Grigoriev I.V."/>
            <person name="Jeffries T.W."/>
        </authorList>
    </citation>
    <scope>NUCLEOTIDE SEQUENCE [LARGE SCALE GENOMIC DNA]</scope>
    <source>
        <strain evidence="14">NRRL YB-2248</strain>
    </source>
</reference>
<evidence type="ECO:0000256" key="10">
    <source>
        <dbReference type="ARBA" id="ARBA00023242"/>
    </source>
</evidence>
<comment type="pathway">
    <text evidence="3">tRNA modification; 5-methoxycarbonylmethyl-2-thiouridine-tRNA biosynthesis.</text>
</comment>
<dbReference type="FunFam" id="2.130.10.10:FF:000400">
    <property type="entry name" value="Elongator acetyltransferase complex subunit 2"/>
    <property type="match status" value="1"/>
</dbReference>
<keyword evidence="6" id="KW-0963">Cytoplasm</keyword>